<sequence length="101" mass="11771">MSSEYRYSEDIPTIFVVGIPVFSCSDAESEYHAWFETNRKQEEPEDTQNPEQIENSNRCMIDRSWTHDTLSSDNKILSYIKTCTSLVVLFRSGFPDHLNLE</sequence>
<name>A0A3P6EID9_BRAOL</name>
<protein>
    <submittedName>
        <fullName evidence="2">Uncharacterized protein</fullName>
    </submittedName>
</protein>
<evidence type="ECO:0000313" key="2">
    <source>
        <dbReference type="EMBL" id="VDD44217.1"/>
    </source>
</evidence>
<accession>A0A3P6EID9</accession>
<dbReference type="AlphaFoldDB" id="A0A3P6EID9"/>
<evidence type="ECO:0000256" key="1">
    <source>
        <dbReference type="SAM" id="MobiDB-lite"/>
    </source>
</evidence>
<gene>
    <name evidence="2" type="ORF">BOLC5T31764H</name>
</gene>
<organism evidence="2">
    <name type="scientific">Brassica oleracea</name>
    <name type="common">Wild cabbage</name>
    <dbReference type="NCBI Taxonomy" id="3712"/>
    <lineage>
        <taxon>Eukaryota</taxon>
        <taxon>Viridiplantae</taxon>
        <taxon>Streptophyta</taxon>
        <taxon>Embryophyta</taxon>
        <taxon>Tracheophyta</taxon>
        <taxon>Spermatophyta</taxon>
        <taxon>Magnoliopsida</taxon>
        <taxon>eudicotyledons</taxon>
        <taxon>Gunneridae</taxon>
        <taxon>Pentapetalae</taxon>
        <taxon>rosids</taxon>
        <taxon>malvids</taxon>
        <taxon>Brassicales</taxon>
        <taxon>Brassicaceae</taxon>
        <taxon>Brassiceae</taxon>
        <taxon>Brassica</taxon>
    </lineage>
</organism>
<reference evidence="2" key="1">
    <citation type="submission" date="2018-11" db="EMBL/GenBank/DDBJ databases">
        <authorList>
            <consortium name="Genoscope - CEA"/>
            <person name="William W."/>
        </authorList>
    </citation>
    <scope>NUCLEOTIDE SEQUENCE</scope>
</reference>
<feature type="region of interest" description="Disordered" evidence="1">
    <location>
        <begin position="36"/>
        <end position="55"/>
    </location>
</feature>
<dbReference type="EMBL" id="LR031877">
    <property type="protein sequence ID" value="VDD44217.1"/>
    <property type="molecule type" value="Genomic_DNA"/>
</dbReference>
<proteinExistence type="predicted"/>